<feature type="compositionally biased region" description="Polar residues" evidence="1">
    <location>
        <begin position="45"/>
        <end position="55"/>
    </location>
</feature>
<dbReference type="PANTHER" id="PTHR47643">
    <property type="entry name" value="TPR DOMAIN PROTEIN (AFU_ORTHOLOGUE AFUA_5G12710)"/>
    <property type="match status" value="1"/>
</dbReference>
<dbReference type="AlphaFoldDB" id="A0A6A5T951"/>
<reference evidence="4" key="1">
    <citation type="journal article" date="2020" name="Stud. Mycol.">
        <title>101 Dothideomycetes genomes: a test case for predicting lifestyles and emergence of pathogens.</title>
        <authorList>
            <person name="Haridas S."/>
            <person name="Albert R."/>
            <person name="Binder M."/>
            <person name="Bloem J."/>
            <person name="Labutti K."/>
            <person name="Salamov A."/>
            <person name="Andreopoulos B."/>
            <person name="Baker S."/>
            <person name="Barry K."/>
            <person name="Bills G."/>
            <person name="Bluhm B."/>
            <person name="Cannon C."/>
            <person name="Castanera R."/>
            <person name="Culley D."/>
            <person name="Daum C."/>
            <person name="Ezra D."/>
            <person name="Gonzalez J."/>
            <person name="Henrissat B."/>
            <person name="Kuo A."/>
            <person name="Liang C."/>
            <person name="Lipzen A."/>
            <person name="Lutzoni F."/>
            <person name="Magnuson J."/>
            <person name="Mondo S."/>
            <person name="Nolan M."/>
            <person name="Ohm R."/>
            <person name="Pangilinan J."/>
            <person name="Park H.-J."/>
            <person name="Ramirez L."/>
            <person name="Alfaro M."/>
            <person name="Sun H."/>
            <person name="Tritt A."/>
            <person name="Yoshinaga Y."/>
            <person name="Zwiers L.-H."/>
            <person name="Turgeon B."/>
            <person name="Goodwin S."/>
            <person name="Spatafora J."/>
            <person name="Crous P."/>
            <person name="Grigoriev I."/>
        </authorList>
    </citation>
    <scope>NUCLEOTIDE SEQUENCE</scope>
    <source>
        <strain evidence="4">CBS 675.92</strain>
    </source>
</reference>
<dbReference type="Proteomes" id="UP000800035">
    <property type="component" value="Unassembled WGS sequence"/>
</dbReference>
<evidence type="ECO:0000313" key="3">
    <source>
        <dbReference type="EMBL" id="KAF1948201.1"/>
    </source>
</evidence>
<dbReference type="SUPFAM" id="SSF82199">
    <property type="entry name" value="SET domain"/>
    <property type="match status" value="1"/>
</dbReference>
<accession>A0A6A5T951</accession>
<dbReference type="InterPro" id="IPR001214">
    <property type="entry name" value="SET_dom"/>
</dbReference>
<evidence type="ECO:0000256" key="1">
    <source>
        <dbReference type="SAM" id="MobiDB-lite"/>
    </source>
</evidence>
<evidence type="ECO:0000313" key="5">
    <source>
        <dbReference type="Proteomes" id="UP000800035"/>
    </source>
</evidence>
<sequence>MQGPNGSINNYEVDPERLRDLLKGGQDERRQKPKSKQSRHALLQTHDQNLKSLSEGTVPTRTVILPRPYPPSRISLQDALHKKVCIEDLPVDNRDPNTLLLLHTITTPYVYSSTITIVEDENGDVAMLTVGNLEDNPVDPILVNDSLIAVKQPCWSKLIDGEYHIRVDHPSDLLLLEGNDKNVPVDWRRKEKVDSSKDAGQWKKEGDMMFLKKKFRKALEFYEFGLKACKKPDTDSEIDLYRKRCGVNIVLLRLDDAAVDLAKAISLHASSTPSPTSSQIADTTVIESWLHSHTTEDPLGISSNIPRALKELAARIKFDLSIYQSTPNYDLQRMASYVGPLTLHVDAANYTCDTEIKQTASHGRGLFAKRAFKSGEIITAEKAFVLPGYFMQDRNSDCLLYSLNDGTAAPRPGAWLFKELVQKLRWNPSLRKEFFELEDGGYWKEKGWEVAEGDDIPVDVFRIEHIRRYNCFSAPTRSSDLLDQPPNSNPELRNGFWIHGSYTNHSCIPNAVRTFIGDIRFMRAVREIDAGEELTNQYVAPEIDINARQEKFRETWGFECNCELCEVDGAVSETVRRDRGRVFEQLKSMVMKLGERGTSVTSIKKIARGLRELEALYTLTGEGETDSYAKLPRLALVHPTLFLTEAWRGVKNVDKMIQCAFKLLRNFGILATVSEEGRFEVTSNAGMVNVETVRALKYLREGYASKGEEALAKDCLDLARVWFVTMTGVEMGFEEFMRP</sequence>
<dbReference type="Gene3D" id="1.25.40.10">
    <property type="entry name" value="Tetratricopeptide repeat domain"/>
    <property type="match status" value="1"/>
</dbReference>
<proteinExistence type="predicted"/>
<evidence type="ECO:0000313" key="4">
    <source>
        <dbReference type="EMBL" id="KAF1948282.1"/>
    </source>
</evidence>
<dbReference type="PROSITE" id="PS50280">
    <property type="entry name" value="SET"/>
    <property type="match status" value="1"/>
</dbReference>
<gene>
    <name evidence="4" type="ORF">CC80DRAFT_556471</name>
    <name evidence="3" type="ORF">CC80DRAFT_556580</name>
</gene>
<dbReference type="Pfam" id="PF00856">
    <property type="entry name" value="SET"/>
    <property type="match status" value="1"/>
</dbReference>
<dbReference type="SMART" id="SM00317">
    <property type="entry name" value="SET"/>
    <property type="match status" value="1"/>
</dbReference>
<dbReference type="InterPro" id="IPR011990">
    <property type="entry name" value="TPR-like_helical_dom_sf"/>
</dbReference>
<dbReference type="InterPro" id="IPR053209">
    <property type="entry name" value="Gramillin-biosynth_MTr"/>
</dbReference>
<feature type="domain" description="SET" evidence="2">
    <location>
        <begin position="352"/>
        <end position="539"/>
    </location>
</feature>
<feature type="compositionally biased region" description="Basic and acidic residues" evidence="1">
    <location>
        <begin position="14"/>
        <end position="30"/>
    </location>
</feature>
<dbReference type="PANTHER" id="PTHR47643:SF2">
    <property type="entry name" value="TPR DOMAIN PROTEIN (AFU_ORTHOLOGUE AFUA_5G12710)"/>
    <property type="match status" value="1"/>
</dbReference>
<dbReference type="EMBL" id="ML977070">
    <property type="protein sequence ID" value="KAF1948201.1"/>
    <property type="molecule type" value="Genomic_DNA"/>
</dbReference>
<dbReference type="EMBL" id="ML977065">
    <property type="protein sequence ID" value="KAF1948282.1"/>
    <property type="molecule type" value="Genomic_DNA"/>
</dbReference>
<evidence type="ECO:0000259" key="2">
    <source>
        <dbReference type="PROSITE" id="PS50280"/>
    </source>
</evidence>
<dbReference type="OrthoDB" id="438641at2759"/>
<name>A0A6A5T951_9PLEO</name>
<dbReference type="InterPro" id="IPR046341">
    <property type="entry name" value="SET_dom_sf"/>
</dbReference>
<dbReference type="SUPFAM" id="SSF48452">
    <property type="entry name" value="TPR-like"/>
    <property type="match status" value="1"/>
</dbReference>
<keyword evidence="5" id="KW-1185">Reference proteome</keyword>
<protein>
    <submittedName>
        <fullName evidence="4">SET domain-containing protein</fullName>
    </submittedName>
</protein>
<feature type="region of interest" description="Disordered" evidence="1">
    <location>
        <begin position="1"/>
        <end position="55"/>
    </location>
</feature>
<dbReference type="Gene3D" id="2.170.270.10">
    <property type="entry name" value="SET domain"/>
    <property type="match status" value="1"/>
</dbReference>
<feature type="compositionally biased region" description="Polar residues" evidence="1">
    <location>
        <begin position="1"/>
        <end position="10"/>
    </location>
</feature>
<organism evidence="4 5">
    <name type="scientific">Byssothecium circinans</name>
    <dbReference type="NCBI Taxonomy" id="147558"/>
    <lineage>
        <taxon>Eukaryota</taxon>
        <taxon>Fungi</taxon>
        <taxon>Dikarya</taxon>
        <taxon>Ascomycota</taxon>
        <taxon>Pezizomycotina</taxon>
        <taxon>Dothideomycetes</taxon>
        <taxon>Pleosporomycetidae</taxon>
        <taxon>Pleosporales</taxon>
        <taxon>Massarineae</taxon>
        <taxon>Massarinaceae</taxon>
        <taxon>Byssothecium</taxon>
    </lineage>
</organism>
<dbReference type="CDD" id="cd20071">
    <property type="entry name" value="SET_SMYD"/>
    <property type="match status" value="1"/>
</dbReference>